<gene>
    <name evidence="4" type="ORF">SAMN05878391_0366</name>
</gene>
<feature type="domain" description="General stress protein 17M-like" evidence="3">
    <location>
        <begin position="4"/>
        <end position="97"/>
    </location>
</feature>
<accession>A0A285U9B4</accession>
<dbReference type="Proteomes" id="UP000219412">
    <property type="component" value="Unassembled WGS sequence"/>
</dbReference>
<name>A0A285U9B4_9STAP</name>
<sequence length="189" mass="20033">MSRIETFATEQEVIKRIDELKSEGVDENQITLVAGHDLEAGGAFEAYSGVKMKSSEGSAWDKIASFFTNDQPEERVAGSLNLTASEEQEFIRSLDSGKILLYVDKQVTVSGQDTGFIGGPGAGAVGADGIRGTGGAGRTDLGAAGIAGALDSNEDSTEKARSDEGVTSDEELRRLREEENIDEILGDKK</sequence>
<protein>
    <submittedName>
        <fullName evidence="4">Heat induced stress protein YflT</fullName>
    </submittedName>
</protein>
<feature type="compositionally biased region" description="Basic and acidic residues" evidence="2">
    <location>
        <begin position="156"/>
        <end position="178"/>
    </location>
</feature>
<keyword evidence="5" id="KW-1185">Reference proteome</keyword>
<reference evidence="5" key="1">
    <citation type="submission" date="2017-08" db="EMBL/GenBank/DDBJ databases">
        <authorList>
            <person name="Varghese N."/>
            <person name="Submissions S."/>
        </authorList>
    </citation>
    <scope>NUCLEOTIDE SEQUENCE [LARGE SCALE GENOMIC DNA]</scope>
    <source>
        <strain evidence="5">DSM 23173</strain>
    </source>
</reference>
<proteinExistence type="inferred from homology"/>
<evidence type="ECO:0000313" key="4">
    <source>
        <dbReference type="EMBL" id="SOC38297.1"/>
    </source>
</evidence>
<dbReference type="AlphaFoldDB" id="A0A285U9B4"/>
<evidence type="ECO:0000313" key="5">
    <source>
        <dbReference type="Proteomes" id="UP000219412"/>
    </source>
</evidence>
<organism evidence="4 5">
    <name type="scientific">Salinicoccus kekensis</name>
    <dbReference type="NCBI Taxonomy" id="714307"/>
    <lineage>
        <taxon>Bacteria</taxon>
        <taxon>Bacillati</taxon>
        <taxon>Bacillota</taxon>
        <taxon>Bacilli</taxon>
        <taxon>Bacillales</taxon>
        <taxon>Staphylococcaceae</taxon>
        <taxon>Salinicoccus</taxon>
    </lineage>
</organism>
<feature type="region of interest" description="Disordered" evidence="2">
    <location>
        <begin position="148"/>
        <end position="189"/>
    </location>
</feature>
<dbReference type="InterPro" id="IPR025889">
    <property type="entry name" value="GSP17M-like_dom"/>
</dbReference>
<comment type="similarity">
    <text evidence="1">Belongs to the UPF0355 family.</text>
</comment>
<feature type="compositionally biased region" description="Acidic residues" evidence="2">
    <location>
        <begin position="179"/>
        <end position="189"/>
    </location>
</feature>
<dbReference type="OrthoDB" id="2388692at2"/>
<dbReference type="Pfam" id="PF11181">
    <property type="entry name" value="YflT"/>
    <property type="match status" value="1"/>
</dbReference>
<dbReference type="EMBL" id="OBQF01000001">
    <property type="protein sequence ID" value="SOC38297.1"/>
    <property type="molecule type" value="Genomic_DNA"/>
</dbReference>
<evidence type="ECO:0000259" key="3">
    <source>
        <dbReference type="Pfam" id="PF11181"/>
    </source>
</evidence>
<evidence type="ECO:0000256" key="1">
    <source>
        <dbReference type="ARBA" id="ARBA00008128"/>
    </source>
</evidence>
<dbReference type="RefSeq" id="WP_097038538.1">
    <property type="nucleotide sequence ID" value="NZ_OBQF01000001.1"/>
</dbReference>
<evidence type="ECO:0000256" key="2">
    <source>
        <dbReference type="SAM" id="MobiDB-lite"/>
    </source>
</evidence>